<dbReference type="CDD" id="cd09272">
    <property type="entry name" value="RNase_HI_RT_Ty1"/>
    <property type="match status" value="1"/>
</dbReference>
<dbReference type="InterPro" id="IPR025724">
    <property type="entry name" value="GAG-pre-integrase_dom"/>
</dbReference>
<reference evidence="3 4" key="1">
    <citation type="journal article" date="2021" name="bioRxiv">
        <title>The Gossypium anomalum genome as a resource for cotton improvement and evolutionary analysis of hybrid incompatibility.</title>
        <authorList>
            <person name="Grover C.E."/>
            <person name="Yuan D."/>
            <person name="Arick M.A."/>
            <person name="Miller E.R."/>
            <person name="Hu G."/>
            <person name="Peterson D.G."/>
            <person name="Wendel J.F."/>
            <person name="Udall J.A."/>
        </authorList>
    </citation>
    <scope>NUCLEOTIDE SEQUENCE [LARGE SCALE GENOMIC DNA]</scope>
    <source>
        <strain evidence="3">JFW-Udall</strain>
        <tissue evidence="3">Leaf</tissue>
    </source>
</reference>
<dbReference type="Gene3D" id="3.30.420.10">
    <property type="entry name" value="Ribonuclease H-like superfamily/Ribonuclease H"/>
    <property type="match status" value="1"/>
</dbReference>
<dbReference type="EMBL" id="JAHUZN010000005">
    <property type="protein sequence ID" value="KAG8493344.1"/>
    <property type="molecule type" value="Genomic_DNA"/>
</dbReference>
<dbReference type="InterPro" id="IPR013103">
    <property type="entry name" value="RVT_2"/>
</dbReference>
<dbReference type="InterPro" id="IPR001584">
    <property type="entry name" value="Integrase_cat-core"/>
</dbReference>
<sequence>MRVHYLRFFHGIIRLDPGGCLRSVCMDPTIDSPIGAAAHASFSNSRLIHSFSCHDTVKLDKSNFVQWQFQIRLIVEGYDLQGFLDGSIPIPPKVVTMTNGTLAPNPDAALFTQQDRLLASWLLSTVNFSLLSYFISTKTACDIWSAASHLFAASSVEKVAQIRHDLHAVRKGGSTVKEYVSKIKTLCALLEASGSEVSEAEKVEVLLGGLPPEFDSVFMLVLISSESFPFQKLVDVLMAFESRQTRAMRDVLMVAHVVETPADFDLLSVRGGRSSTGARGGRGFRTRVQCQICNRLGHVAQQCYYRFDREYGASDAAAVAGSGAACARGYQSLPRPEGGQWVWQHPPAVRDYLQPNWAGLSTGPIGAFHAPRMSSPRACAPGAYARPSRPVVGPEAQFYTAAPRPNVTDHMFGQIDQQNGLTHGTQYVSQQSPGSPVANFVGVPIAPPEAPWRTKPRARVFDVDNSQNIGLPRIPDFCASDFSDSSQFDSSHVPTQVGSSSWYLDSEASHHVCQNAADLNTTTPYLGTSELLMGNGFPTKILSVGDTVISTNSKLLQLTNVLCVPSIRKNLLSVSQFAKDNSVFFEFHPSYCVIKDIQTQEILLRGQVRDGLYHFSVASSGSSTKVAQVHNIGFQASQLVPDDFTLWHNRLSHPSARIVTDVLNKCGIVSNKKNLSNICVACQKGKSHKLPFPSLSTEYVELFELVVSDLWGPASMACEGNLYYVSFVDMSSRFTWRLGGEFRAFASVLAGQGIIHRLSCPHTSEQNGVAERKHRHIVETGLTLLAQANLSMKHWGYAFNSAVHLINRLPTPVLQGYSSQHNGYFCLTPDGQTLPLHVASTPSPVPDFACAAVNSGVDSSFDTCVSPADVTASPDTDVLGAFRDSESAPLLSSEHLISGQVPCVSSGNIHAMVTRSKAGIFKPKALTAEAVDFEPSVIDEAFAHPDWKIKRNPDGSVSRRKARLVAKGCSQVAGCDFTETFSPVVKPATIRVILSIAVARRWPLRQVDVNNAFLNGDLDNEALYGLRQASRAWFDKLKQFLVSIRFIASKSDASLFIRLTTEVVLYILVYVDDIIITGNDSVVIARFVDQLNAEFALKDMGDLHYFLGLEVTRSSAGCLHLCQKKYVRDLLVRSSLSNAKPVHTPMISSPRLSKNDGDVLSDPTEYWSLAGALQYVVLTRPDIAYAVNRICQFMHSPTTLHMVALKRILRYLCGTLDYGIVFRPSSRLSLVGFADANWGLDFDDRRSTSGYCVYFGQSPVSWCSKKQHVVSCSTAEAEYRSLAAATSDVTWLLSLLQELQVSSIDTPTIWCDSSSAVAVAANPVLHSKFKHVELDLFFVRERVAAGTIIVGEVLACDEVADILTKPLSHTVFTRFLQFLRVLPIETMDACLVVRVHQEGSRGKFAVLARVYQGDCMWGP</sequence>
<gene>
    <name evidence="3" type="ORF">CXB51_010666</name>
</gene>
<keyword evidence="1" id="KW-0064">Aspartyl protease</keyword>
<dbReference type="InterPro" id="IPR054722">
    <property type="entry name" value="PolX-like_BBD"/>
</dbReference>
<proteinExistence type="predicted"/>
<dbReference type="Pfam" id="PF07727">
    <property type="entry name" value="RVT_2"/>
    <property type="match status" value="1"/>
</dbReference>
<dbReference type="SUPFAM" id="SSF56672">
    <property type="entry name" value="DNA/RNA polymerases"/>
    <property type="match status" value="1"/>
</dbReference>
<evidence type="ECO:0000259" key="2">
    <source>
        <dbReference type="PROSITE" id="PS50994"/>
    </source>
</evidence>
<dbReference type="PANTHER" id="PTHR11439:SF455">
    <property type="entry name" value="RLK (RECEPTOR-LIKE PROTEIN KINASE) 8, PUTATIVE-RELATED"/>
    <property type="match status" value="1"/>
</dbReference>
<dbReference type="SUPFAM" id="SSF53098">
    <property type="entry name" value="Ribonuclease H-like"/>
    <property type="match status" value="1"/>
</dbReference>
<dbReference type="Pfam" id="PF14223">
    <property type="entry name" value="Retrotran_gag_2"/>
    <property type="match status" value="1"/>
</dbReference>
<feature type="domain" description="Integrase catalytic" evidence="2">
    <location>
        <begin position="637"/>
        <end position="827"/>
    </location>
</feature>
<dbReference type="GO" id="GO:0004190">
    <property type="term" value="F:aspartic-type endopeptidase activity"/>
    <property type="evidence" value="ECO:0007669"/>
    <property type="project" value="UniProtKB-KW"/>
</dbReference>
<name>A0A8J6D2F7_9ROSI</name>
<keyword evidence="4" id="KW-1185">Reference proteome</keyword>
<organism evidence="3 4">
    <name type="scientific">Gossypium anomalum</name>
    <dbReference type="NCBI Taxonomy" id="47600"/>
    <lineage>
        <taxon>Eukaryota</taxon>
        <taxon>Viridiplantae</taxon>
        <taxon>Streptophyta</taxon>
        <taxon>Embryophyta</taxon>
        <taxon>Tracheophyta</taxon>
        <taxon>Spermatophyta</taxon>
        <taxon>Magnoliopsida</taxon>
        <taxon>eudicotyledons</taxon>
        <taxon>Gunneridae</taxon>
        <taxon>Pentapetalae</taxon>
        <taxon>rosids</taxon>
        <taxon>malvids</taxon>
        <taxon>Malvales</taxon>
        <taxon>Malvaceae</taxon>
        <taxon>Malvoideae</taxon>
        <taxon>Gossypium</taxon>
    </lineage>
</organism>
<evidence type="ECO:0000313" key="3">
    <source>
        <dbReference type="EMBL" id="KAG8493344.1"/>
    </source>
</evidence>
<protein>
    <recommendedName>
        <fullName evidence="2">Integrase catalytic domain-containing protein</fullName>
    </recommendedName>
</protein>
<dbReference type="GO" id="GO:0003676">
    <property type="term" value="F:nucleic acid binding"/>
    <property type="evidence" value="ECO:0007669"/>
    <property type="project" value="InterPro"/>
</dbReference>
<accession>A0A8J6D2F7</accession>
<evidence type="ECO:0000256" key="1">
    <source>
        <dbReference type="ARBA" id="ARBA00022750"/>
    </source>
</evidence>
<dbReference type="Pfam" id="PF22936">
    <property type="entry name" value="Pol_BBD"/>
    <property type="match status" value="1"/>
</dbReference>
<dbReference type="Pfam" id="PF13976">
    <property type="entry name" value="gag_pre-integrs"/>
    <property type="match status" value="1"/>
</dbReference>
<dbReference type="PROSITE" id="PS50994">
    <property type="entry name" value="INTEGRASE"/>
    <property type="match status" value="1"/>
</dbReference>
<keyword evidence="1" id="KW-0378">Hydrolase</keyword>
<dbReference type="OrthoDB" id="1002342at2759"/>
<dbReference type="PANTHER" id="PTHR11439">
    <property type="entry name" value="GAG-POL-RELATED RETROTRANSPOSON"/>
    <property type="match status" value="1"/>
</dbReference>
<dbReference type="InterPro" id="IPR012337">
    <property type="entry name" value="RNaseH-like_sf"/>
</dbReference>
<dbReference type="InterPro" id="IPR036397">
    <property type="entry name" value="RNaseH_sf"/>
</dbReference>
<dbReference type="Proteomes" id="UP000701853">
    <property type="component" value="Chromosome 5"/>
</dbReference>
<comment type="caution">
    <text evidence="3">The sequence shown here is derived from an EMBL/GenBank/DDBJ whole genome shotgun (WGS) entry which is preliminary data.</text>
</comment>
<evidence type="ECO:0000313" key="4">
    <source>
        <dbReference type="Proteomes" id="UP000701853"/>
    </source>
</evidence>
<keyword evidence="1" id="KW-0645">Protease</keyword>
<dbReference type="GO" id="GO:0015074">
    <property type="term" value="P:DNA integration"/>
    <property type="evidence" value="ECO:0007669"/>
    <property type="project" value="InterPro"/>
</dbReference>
<dbReference type="InterPro" id="IPR043502">
    <property type="entry name" value="DNA/RNA_pol_sf"/>
</dbReference>